<dbReference type="OrthoDB" id="9812084at2"/>
<sequence>MEFYLTILLFAASTTITPGPNNIMIMASGLNYGIKNSTPHLLGICFGFPAMVILVGLGFSVIFEKYPLLHEIIKVLGVIYLLYLAWLIAASSPSSLDSKKAQPLSFIQAAFFQWVNPKAWVMATGAVSAYTSVSADVFMQVSYIALAFFIVAFPCVGMWLYFGASLKKYLKSSKHQKVFNLTMALLLFLSVLPVLQELVIHYIH</sequence>
<evidence type="ECO:0000313" key="7">
    <source>
        <dbReference type="EMBL" id="TMM46334.1"/>
    </source>
</evidence>
<dbReference type="PANTHER" id="PTHR30086:SF20">
    <property type="entry name" value="ARGININE EXPORTER PROTEIN ARGO-RELATED"/>
    <property type="match status" value="1"/>
</dbReference>
<dbReference type="PANTHER" id="PTHR30086">
    <property type="entry name" value="ARGININE EXPORTER PROTEIN ARGO"/>
    <property type="match status" value="1"/>
</dbReference>
<evidence type="ECO:0000256" key="5">
    <source>
        <dbReference type="ARBA" id="ARBA00023136"/>
    </source>
</evidence>
<evidence type="ECO:0000256" key="6">
    <source>
        <dbReference type="SAM" id="Phobius"/>
    </source>
</evidence>
<dbReference type="GO" id="GO:0005886">
    <property type="term" value="C:plasma membrane"/>
    <property type="evidence" value="ECO:0007669"/>
    <property type="project" value="UniProtKB-SubCell"/>
</dbReference>
<accession>A0A8H2JPK1</accession>
<evidence type="ECO:0000256" key="2">
    <source>
        <dbReference type="ARBA" id="ARBA00022475"/>
    </source>
</evidence>
<keyword evidence="3 6" id="KW-0812">Transmembrane</keyword>
<protein>
    <submittedName>
        <fullName evidence="7">LysE family translocator</fullName>
    </submittedName>
</protein>
<proteinExistence type="predicted"/>
<dbReference type="GO" id="GO:0033228">
    <property type="term" value="P:cysteine export across plasma membrane"/>
    <property type="evidence" value="ECO:0007669"/>
    <property type="project" value="TreeGrafter"/>
</dbReference>
<dbReference type="EMBL" id="SZVP01000003">
    <property type="protein sequence ID" value="TMM46334.1"/>
    <property type="molecule type" value="Genomic_DNA"/>
</dbReference>
<feature type="transmembrane region" description="Helical" evidence="6">
    <location>
        <begin position="75"/>
        <end position="96"/>
    </location>
</feature>
<evidence type="ECO:0000256" key="1">
    <source>
        <dbReference type="ARBA" id="ARBA00004651"/>
    </source>
</evidence>
<evidence type="ECO:0000313" key="8">
    <source>
        <dbReference type="Proteomes" id="UP000307702"/>
    </source>
</evidence>
<dbReference type="GO" id="GO:0015171">
    <property type="term" value="F:amino acid transmembrane transporter activity"/>
    <property type="evidence" value="ECO:0007669"/>
    <property type="project" value="TreeGrafter"/>
</dbReference>
<organism evidence="7 8">
    <name type="scientific">Colwellia ponticola</name>
    <dbReference type="NCBI Taxonomy" id="2304625"/>
    <lineage>
        <taxon>Bacteria</taxon>
        <taxon>Pseudomonadati</taxon>
        <taxon>Pseudomonadota</taxon>
        <taxon>Gammaproteobacteria</taxon>
        <taxon>Alteromonadales</taxon>
        <taxon>Colwelliaceae</taxon>
        <taxon>Colwellia</taxon>
    </lineage>
</organism>
<comment type="caution">
    <text evidence="7">The sequence shown here is derived from an EMBL/GenBank/DDBJ whole genome shotgun (WGS) entry which is preliminary data.</text>
</comment>
<feature type="transmembrane region" description="Helical" evidence="6">
    <location>
        <begin position="141"/>
        <end position="162"/>
    </location>
</feature>
<feature type="transmembrane region" description="Helical" evidence="6">
    <location>
        <begin position="40"/>
        <end position="63"/>
    </location>
</feature>
<keyword evidence="4 6" id="KW-1133">Transmembrane helix</keyword>
<dbReference type="RefSeq" id="WP_138621074.1">
    <property type="nucleotide sequence ID" value="NZ_SZVP01000003.1"/>
</dbReference>
<keyword evidence="8" id="KW-1185">Reference proteome</keyword>
<name>A0A8H2JPK1_9GAMM</name>
<dbReference type="AlphaFoldDB" id="A0A8H2JPK1"/>
<dbReference type="Proteomes" id="UP000307702">
    <property type="component" value="Unassembled WGS sequence"/>
</dbReference>
<dbReference type="InterPro" id="IPR001123">
    <property type="entry name" value="LeuE-type"/>
</dbReference>
<feature type="transmembrane region" description="Helical" evidence="6">
    <location>
        <begin position="183"/>
        <end position="203"/>
    </location>
</feature>
<dbReference type="Pfam" id="PF01810">
    <property type="entry name" value="LysE"/>
    <property type="match status" value="1"/>
</dbReference>
<evidence type="ECO:0000256" key="3">
    <source>
        <dbReference type="ARBA" id="ARBA00022692"/>
    </source>
</evidence>
<comment type="subcellular location">
    <subcellularLocation>
        <location evidence="1">Cell membrane</location>
        <topology evidence="1">Multi-pass membrane protein</topology>
    </subcellularLocation>
</comment>
<evidence type="ECO:0000256" key="4">
    <source>
        <dbReference type="ARBA" id="ARBA00022989"/>
    </source>
</evidence>
<gene>
    <name evidence="7" type="ORF">FCS21_05055</name>
</gene>
<keyword evidence="2" id="KW-1003">Cell membrane</keyword>
<keyword evidence="5 6" id="KW-0472">Membrane</keyword>
<reference evidence="7 8" key="1">
    <citation type="submission" date="2019-05" db="EMBL/GenBank/DDBJ databases">
        <title>Colwellia ponticola sp. nov., isolated from seawater.</title>
        <authorList>
            <person name="Yoon J.-H."/>
        </authorList>
    </citation>
    <scope>NUCLEOTIDE SEQUENCE [LARGE SCALE GENOMIC DNA]</scope>
    <source>
        <strain evidence="7 8">OISW-25</strain>
    </source>
</reference>